<dbReference type="AlphaFoldDB" id="A0A922MBR4"/>
<dbReference type="PANTHER" id="PTHR34717:SF1">
    <property type="entry name" value="EG:BACR7A4.20 PROTEIN"/>
    <property type="match status" value="1"/>
</dbReference>
<feature type="transmembrane region" description="Helical" evidence="1">
    <location>
        <begin position="6"/>
        <end position="22"/>
    </location>
</feature>
<gene>
    <name evidence="2" type="ORF">HF086_004149</name>
</gene>
<comment type="caution">
    <text evidence="2">The sequence shown here is derived from an EMBL/GenBank/DDBJ whole genome shotgun (WGS) entry which is preliminary data.</text>
</comment>
<dbReference type="PANTHER" id="PTHR34717">
    <property type="entry name" value="EG:BACR7A4.20 PROTEIN"/>
    <property type="match status" value="1"/>
</dbReference>
<proteinExistence type="predicted"/>
<evidence type="ECO:0000256" key="1">
    <source>
        <dbReference type="SAM" id="Phobius"/>
    </source>
</evidence>
<accession>A0A922MBR4</accession>
<evidence type="ECO:0000313" key="3">
    <source>
        <dbReference type="Proteomes" id="UP000814243"/>
    </source>
</evidence>
<dbReference type="EMBL" id="JACEFF010000655">
    <property type="protein sequence ID" value="KAH9633435.1"/>
    <property type="molecule type" value="Genomic_DNA"/>
</dbReference>
<keyword evidence="1" id="KW-0812">Transmembrane</keyword>
<sequence>MFCDLILPLFIPAGLVLFFRLLNKPNKPAIFGVYQQKDKFFWIKYIFMYLVLSFRQLINHISRILAVEAGKSSDGVQHVHKQDEVLENKYYLGDNAQVKGEDLLLSPVLPDTYQEQVTIEEGYYRIKGLEIVNFIPMRTWKLIYNGDMKFHQTHYEQMGALEGTVTIDGKDHTINIPCVRDHSFGPFRDWRTFHRYVYHFIFLENGDCMAIGSVCQPAVLSHLTIGYLCRQSDQSVLPVEFCGKTYAVRVQVDDEETFFIGKSREAKFYERWCSVEINGVKGSACVEWQYNNVQAKS</sequence>
<dbReference type="Proteomes" id="UP000814243">
    <property type="component" value="Unassembled WGS sequence"/>
</dbReference>
<feature type="transmembrane region" description="Helical" evidence="1">
    <location>
        <begin position="42"/>
        <end position="58"/>
    </location>
</feature>
<name>A0A922MBR4_SPOEX</name>
<protein>
    <submittedName>
        <fullName evidence="2">Uncharacterized protein</fullName>
    </submittedName>
</protein>
<keyword evidence="1" id="KW-0472">Membrane</keyword>
<organism evidence="2 3">
    <name type="scientific">Spodoptera exigua</name>
    <name type="common">Beet armyworm</name>
    <name type="synonym">Noctua fulgens</name>
    <dbReference type="NCBI Taxonomy" id="7107"/>
    <lineage>
        <taxon>Eukaryota</taxon>
        <taxon>Metazoa</taxon>
        <taxon>Ecdysozoa</taxon>
        <taxon>Arthropoda</taxon>
        <taxon>Hexapoda</taxon>
        <taxon>Insecta</taxon>
        <taxon>Pterygota</taxon>
        <taxon>Neoptera</taxon>
        <taxon>Endopterygota</taxon>
        <taxon>Lepidoptera</taxon>
        <taxon>Glossata</taxon>
        <taxon>Ditrysia</taxon>
        <taxon>Noctuoidea</taxon>
        <taxon>Noctuidae</taxon>
        <taxon>Amphipyrinae</taxon>
        <taxon>Spodoptera</taxon>
    </lineage>
</organism>
<reference evidence="2" key="1">
    <citation type="journal article" date="2021" name="G3 (Bethesda)">
        <title>Genome and transcriptome analysis of the beet armyworm Spodoptera exigua reveals targets for pest control. .</title>
        <authorList>
            <person name="Simon S."/>
            <person name="Breeschoten T."/>
            <person name="Jansen H.J."/>
            <person name="Dirks R.P."/>
            <person name="Schranz M.E."/>
            <person name="Ros V.I.D."/>
        </authorList>
    </citation>
    <scope>NUCLEOTIDE SEQUENCE</scope>
    <source>
        <strain evidence="2">TB_SE_WUR_2020</strain>
    </source>
</reference>
<evidence type="ECO:0000313" key="2">
    <source>
        <dbReference type="EMBL" id="KAH9633435.1"/>
    </source>
</evidence>
<keyword evidence="1" id="KW-1133">Transmembrane helix</keyword>